<dbReference type="SUPFAM" id="SSF53474">
    <property type="entry name" value="alpha/beta-Hydrolases"/>
    <property type="match status" value="1"/>
</dbReference>
<dbReference type="InterPro" id="IPR002018">
    <property type="entry name" value="CarbesteraseB"/>
</dbReference>
<dbReference type="Pfam" id="PF00135">
    <property type="entry name" value="COesterase"/>
    <property type="match status" value="1"/>
</dbReference>
<organism evidence="3">
    <name type="scientific">Timema tahoe</name>
    <dbReference type="NCBI Taxonomy" id="61484"/>
    <lineage>
        <taxon>Eukaryota</taxon>
        <taxon>Metazoa</taxon>
        <taxon>Ecdysozoa</taxon>
        <taxon>Arthropoda</taxon>
        <taxon>Hexapoda</taxon>
        <taxon>Insecta</taxon>
        <taxon>Pterygota</taxon>
        <taxon>Neoptera</taxon>
        <taxon>Polyneoptera</taxon>
        <taxon>Phasmatodea</taxon>
        <taxon>Timematodea</taxon>
        <taxon>Timematoidea</taxon>
        <taxon>Timematidae</taxon>
        <taxon>Timema</taxon>
    </lineage>
</organism>
<dbReference type="InterPro" id="IPR029058">
    <property type="entry name" value="AB_hydrolase_fold"/>
</dbReference>
<evidence type="ECO:0000256" key="1">
    <source>
        <dbReference type="ARBA" id="ARBA00023180"/>
    </source>
</evidence>
<feature type="domain" description="Carboxylesterase type B" evidence="2">
    <location>
        <begin position="9"/>
        <end position="68"/>
    </location>
</feature>
<dbReference type="EMBL" id="OE004891">
    <property type="protein sequence ID" value="CAD7461531.1"/>
    <property type="molecule type" value="Genomic_DNA"/>
</dbReference>
<gene>
    <name evidence="3" type="ORF">TTEB3V08_LOCUS9440</name>
</gene>
<sequence>MSASDNESSTQFNCQTLYTSPCHADDLGYLFFSSFNNTHLDKDTPEMKVLALMVQLWTSFANNGCQQRCHKNTRSISHSDTNSAAIRIHGVRSGISHSDANSAAIRIHGVSHIQMPTALPVVSAQYSLTPILLLL</sequence>
<accession>A0A7R9NZ70</accession>
<evidence type="ECO:0000313" key="3">
    <source>
        <dbReference type="EMBL" id="CAD7461531.1"/>
    </source>
</evidence>
<reference evidence="3" key="1">
    <citation type="submission" date="2020-11" db="EMBL/GenBank/DDBJ databases">
        <authorList>
            <person name="Tran Van P."/>
        </authorList>
    </citation>
    <scope>NUCLEOTIDE SEQUENCE</scope>
</reference>
<proteinExistence type="predicted"/>
<evidence type="ECO:0000259" key="2">
    <source>
        <dbReference type="Pfam" id="PF00135"/>
    </source>
</evidence>
<protein>
    <recommendedName>
        <fullName evidence="2">Carboxylesterase type B domain-containing protein</fullName>
    </recommendedName>
</protein>
<name>A0A7R9NZ70_9NEOP</name>
<dbReference type="Gene3D" id="3.40.50.1820">
    <property type="entry name" value="alpha/beta hydrolase"/>
    <property type="match status" value="1"/>
</dbReference>
<keyword evidence="1" id="KW-0325">Glycoprotein</keyword>
<dbReference type="AlphaFoldDB" id="A0A7R9NZ70"/>